<name>A0AAC9TSR5_9SPIR</name>
<proteinExistence type="predicted"/>
<dbReference type="EMBL" id="CP019914">
    <property type="protein sequence ID" value="ASJ20554.1"/>
    <property type="molecule type" value="Genomic_DNA"/>
</dbReference>
<evidence type="ECO:0000256" key="1">
    <source>
        <dbReference type="SAM" id="Phobius"/>
    </source>
</evidence>
<protein>
    <submittedName>
        <fullName evidence="2">Flagellar protein FlbB</fullName>
    </submittedName>
</protein>
<sequence>MKLKIGILTIVNLIAFIALLYMFDIFGVVNYYTLMRNKIAPNVPGFLTRFTQKPRVEDMALLAREDLNKMRESFNLREKDLQAQESLIASRAIELNTQSELIEQDRQNLLNAWSNYQATMDESSQYQLVLTDLANKINSMPPQNSVALLNQLAANGSDDLIIDVLLEMDSIAAAEGRNSTTSYLLSLMDPNVAARILEKYEARSNPGNNTVPSSPNDFPNYLPDEMNNDAMLNEGIMDMGA</sequence>
<gene>
    <name evidence="2" type="ORF">BHAMNSH16_02340</name>
</gene>
<dbReference type="AlphaFoldDB" id="A0AAC9TSR5"/>
<keyword evidence="2" id="KW-0969">Cilium</keyword>
<dbReference type="InterPro" id="IPR058225">
    <property type="entry name" value="FlbB-like"/>
</dbReference>
<dbReference type="NCBIfam" id="NF047368">
    <property type="entry name" value="collar_FlbB"/>
    <property type="match status" value="1"/>
</dbReference>
<feature type="transmembrane region" description="Helical" evidence="1">
    <location>
        <begin position="7"/>
        <end position="32"/>
    </location>
</feature>
<evidence type="ECO:0000313" key="2">
    <source>
        <dbReference type="EMBL" id="ASJ20554.1"/>
    </source>
</evidence>
<dbReference type="Proteomes" id="UP000264880">
    <property type="component" value="Chromosome"/>
</dbReference>
<dbReference type="KEGG" id="bhp:BHAMNSH16_02340"/>
<keyword evidence="3" id="KW-1185">Reference proteome</keyword>
<evidence type="ECO:0000313" key="3">
    <source>
        <dbReference type="Proteomes" id="UP000264880"/>
    </source>
</evidence>
<keyword evidence="2" id="KW-0282">Flagellum</keyword>
<keyword evidence="1" id="KW-1133">Transmembrane helix</keyword>
<organism evidence="2 3">
    <name type="scientific">Brachyspira hampsonii</name>
    <dbReference type="NCBI Taxonomy" id="1287055"/>
    <lineage>
        <taxon>Bacteria</taxon>
        <taxon>Pseudomonadati</taxon>
        <taxon>Spirochaetota</taxon>
        <taxon>Spirochaetia</taxon>
        <taxon>Brachyspirales</taxon>
        <taxon>Brachyspiraceae</taxon>
        <taxon>Brachyspira</taxon>
    </lineage>
</organism>
<keyword evidence="1" id="KW-0812">Transmembrane</keyword>
<dbReference type="RefSeq" id="WP_008728545.1">
    <property type="nucleotide sequence ID" value="NZ_CP019914.1"/>
</dbReference>
<keyword evidence="2" id="KW-0966">Cell projection</keyword>
<reference evidence="2 3" key="1">
    <citation type="submission" date="2017-02" db="EMBL/GenBank/DDBJ databases">
        <title>Complete genome sequence of Brachyspira hampsonii genomovar I strain NSH-16 (ATCC BAA-2463).</title>
        <authorList>
            <person name="Mirajkar N.S."/>
            <person name="Gebhart C.J."/>
        </authorList>
    </citation>
    <scope>NUCLEOTIDE SEQUENCE [LARGE SCALE GENOMIC DNA]</scope>
    <source>
        <strain evidence="2 3">NSH-16</strain>
    </source>
</reference>
<accession>A0AAC9TSR5</accession>
<keyword evidence="1" id="KW-0472">Membrane</keyword>